<dbReference type="InterPro" id="IPR050411">
    <property type="entry name" value="AlphaKG_dependent_hydroxylases"/>
</dbReference>
<dbReference type="Gene3D" id="3.60.130.10">
    <property type="entry name" value="Clavaminate synthase-like"/>
    <property type="match status" value="1"/>
</dbReference>
<proteinExistence type="predicted"/>
<name>A0ABR3BD47_PHYBL</name>
<comment type="caution">
    <text evidence="3">The sequence shown here is derived from an EMBL/GenBank/DDBJ whole genome shotgun (WGS) entry which is preliminary data.</text>
</comment>
<dbReference type="PANTHER" id="PTHR10696:SF54">
    <property type="entry name" value="FAMILY OXIDOREDUCTASE, PUTATIVE (AFU_ORTHOLOGUE AFUA_4G13850)-RELATED"/>
    <property type="match status" value="1"/>
</dbReference>
<organism evidence="3 4">
    <name type="scientific">Phycomyces blakesleeanus</name>
    <dbReference type="NCBI Taxonomy" id="4837"/>
    <lineage>
        <taxon>Eukaryota</taxon>
        <taxon>Fungi</taxon>
        <taxon>Fungi incertae sedis</taxon>
        <taxon>Mucoromycota</taxon>
        <taxon>Mucoromycotina</taxon>
        <taxon>Mucoromycetes</taxon>
        <taxon>Mucorales</taxon>
        <taxon>Phycomycetaceae</taxon>
        <taxon>Phycomyces</taxon>
    </lineage>
</organism>
<sequence>MPTVQLKNNSQPDITYLPNYKKWKARTAHRLEKEILPTDLPAKFPKRLYGPKVWTGSDYEGKEGQWIYTMSKDELQEIHIAILAFEKTKRPLFDINQDTFPLCFLGPTIKKLIHEDVVDGRGFLILRGLDPEKYTRHQQIIAYAGISSYVGRRGLQGAHISKTRILINFGTDHIKDMAPERGIDTILAPSYTNDHQVYHTDAGDIISLFAIGVAELGGKSKIASSWTVYNKLASTRPDLIHTLSEPWTFQSLSDINEHMCYKRPLLYYEDNHLIIQYARRKFTGFGCKPRSESIPPITEAQAEALDALHYISEKNHLDIEFKKGDIQYISNLSIFHAREGFIDSTVNRRHLLRLWLHPENPWKLPEQLQPLWNAIFNHNHKETFPPEPVIRWFLGIGFGGILCRAISIPNIPNLD</sequence>
<evidence type="ECO:0000259" key="2">
    <source>
        <dbReference type="Pfam" id="PF02668"/>
    </source>
</evidence>
<dbReference type="PANTHER" id="PTHR10696">
    <property type="entry name" value="GAMMA-BUTYROBETAINE HYDROXYLASE-RELATED"/>
    <property type="match status" value="1"/>
</dbReference>
<feature type="domain" description="TauD/TfdA-like" evidence="2">
    <location>
        <begin position="115"/>
        <end position="355"/>
    </location>
</feature>
<accession>A0ABR3BD47</accession>
<dbReference type="InterPro" id="IPR003819">
    <property type="entry name" value="TauD/TfdA-like"/>
</dbReference>
<keyword evidence="4" id="KW-1185">Reference proteome</keyword>
<evidence type="ECO:0000313" key="4">
    <source>
        <dbReference type="Proteomes" id="UP001448207"/>
    </source>
</evidence>
<dbReference type="EMBL" id="JBCLYO010000001">
    <property type="protein sequence ID" value="KAL0096708.1"/>
    <property type="molecule type" value="Genomic_DNA"/>
</dbReference>
<keyword evidence="1" id="KW-0560">Oxidoreductase</keyword>
<dbReference type="SUPFAM" id="SSF51197">
    <property type="entry name" value="Clavaminate synthase-like"/>
    <property type="match status" value="1"/>
</dbReference>
<evidence type="ECO:0000313" key="3">
    <source>
        <dbReference type="EMBL" id="KAL0096708.1"/>
    </source>
</evidence>
<reference evidence="3 4" key="1">
    <citation type="submission" date="2024-04" db="EMBL/GenBank/DDBJ databases">
        <title>Symmetric and asymmetric DNA N6-adenine methylation regulates different biological responses in Mucorales.</title>
        <authorList>
            <consortium name="Lawrence Berkeley National Laboratory"/>
            <person name="Lax C."/>
            <person name="Mondo S.J."/>
            <person name="Osorio-Concepcion M."/>
            <person name="Muszewska A."/>
            <person name="Corrochano-Luque M."/>
            <person name="Gutierrez G."/>
            <person name="Riley R."/>
            <person name="Lipzen A."/>
            <person name="Guo J."/>
            <person name="Hundley H."/>
            <person name="Amirebrahimi M."/>
            <person name="Ng V."/>
            <person name="Lorenzo-Gutierrez D."/>
            <person name="Binder U."/>
            <person name="Yang J."/>
            <person name="Song Y."/>
            <person name="Canovas D."/>
            <person name="Navarro E."/>
            <person name="Freitag M."/>
            <person name="Gabaldon T."/>
            <person name="Grigoriev I.V."/>
            <person name="Corrochano L.M."/>
            <person name="Nicolas F.E."/>
            <person name="Garre V."/>
        </authorList>
    </citation>
    <scope>NUCLEOTIDE SEQUENCE [LARGE SCALE GENOMIC DNA]</scope>
    <source>
        <strain evidence="3 4">L51</strain>
    </source>
</reference>
<dbReference type="Pfam" id="PF02668">
    <property type="entry name" value="TauD"/>
    <property type="match status" value="1"/>
</dbReference>
<dbReference type="Proteomes" id="UP001448207">
    <property type="component" value="Unassembled WGS sequence"/>
</dbReference>
<protein>
    <submittedName>
        <fullName evidence="3">TfdA family oxidoreductase</fullName>
    </submittedName>
</protein>
<evidence type="ECO:0000256" key="1">
    <source>
        <dbReference type="ARBA" id="ARBA00023002"/>
    </source>
</evidence>
<dbReference type="InterPro" id="IPR042098">
    <property type="entry name" value="TauD-like_sf"/>
</dbReference>
<gene>
    <name evidence="3" type="ORF">J3Q64DRAFT_1693144</name>
</gene>